<name>A0AAX6H5E2_IRIPA</name>
<protein>
    <submittedName>
        <fullName evidence="1">Uncharacterized protein</fullName>
    </submittedName>
</protein>
<organism evidence="1 2">
    <name type="scientific">Iris pallida</name>
    <name type="common">Sweet iris</name>
    <dbReference type="NCBI Taxonomy" id="29817"/>
    <lineage>
        <taxon>Eukaryota</taxon>
        <taxon>Viridiplantae</taxon>
        <taxon>Streptophyta</taxon>
        <taxon>Embryophyta</taxon>
        <taxon>Tracheophyta</taxon>
        <taxon>Spermatophyta</taxon>
        <taxon>Magnoliopsida</taxon>
        <taxon>Liliopsida</taxon>
        <taxon>Asparagales</taxon>
        <taxon>Iridaceae</taxon>
        <taxon>Iridoideae</taxon>
        <taxon>Irideae</taxon>
        <taxon>Iris</taxon>
    </lineage>
</organism>
<evidence type="ECO:0000313" key="1">
    <source>
        <dbReference type="EMBL" id="KAJ6836033.1"/>
    </source>
</evidence>
<comment type="caution">
    <text evidence="1">The sequence shown here is derived from an EMBL/GenBank/DDBJ whole genome shotgun (WGS) entry which is preliminary data.</text>
</comment>
<reference evidence="1" key="1">
    <citation type="journal article" date="2023" name="GigaByte">
        <title>Genome assembly of the bearded iris, Iris pallida Lam.</title>
        <authorList>
            <person name="Bruccoleri R.E."/>
            <person name="Oakeley E.J."/>
            <person name="Faust A.M.E."/>
            <person name="Altorfer M."/>
            <person name="Dessus-Babus S."/>
            <person name="Burckhardt D."/>
            <person name="Oertli M."/>
            <person name="Naumann U."/>
            <person name="Petersen F."/>
            <person name="Wong J."/>
        </authorList>
    </citation>
    <scope>NUCLEOTIDE SEQUENCE</scope>
    <source>
        <strain evidence="1">GSM-AAB239-AS_SAM_17_03QT</strain>
    </source>
</reference>
<dbReference type="EMBL" id="JANAVB010012598">
    <property type="protein sequence ID" value="KAJ6836033.1"/>
    <property type="molecule type" value="Genomic_DNA"/>
</dbReference>
<gene>
    <name evidence="1" type="ORF">M6B38_328835</name>
</gene>
<dbReference type="Proteomes" id="UP001140949">
    <property type="component" value="Unassembled WGS sequence"/>
</dbReference>
<reference evidence="1" key="2">
    <citation type="submission" date="2023-04" db="EMBL/GenBank/DDBJ databases">
        <authorList>
            <person name="Bruccoleri R.E."/>
            <person name="Oakeley E.J."/>
            <person name="Faust A.-M."/>
            <person name="Dessus-Babus S."/>
            <person name="Altorfer M."/>
            <person name="Burckhardt D."/>
            <person name="Oertli M."/>
            <person name="Naumann U."/>
            <person name="Petersen F."/>
            <person name="Wong J."/>
        </authorList>
    </citation>
    <scope>NUCLEOTIDE SEQUENCE</scope>
    <source>
        <strain evidence="1">GSM-AAB239-AS_SAM_17_03QT</strain>
        <tissue evidence="1">Leaf</tissue>
    </source>
</reference>
<keyword evidence="2" id="KW-1185">Reference proteome</keyword>
<evidence type="ECO:0000313" key="2">
    <source>
        <dbReference type="Proteomes" id="UP001140949"/>
    </source>
</evidence>
<proteinExistence type="predicted"/>
<dbReference type="AlphaFoldDB" id="A0AAX6H5E2"/>
<accession>A0AAX6H5E2</accession>
<sequence>MNQLKPYIHTRTTMISSQAKLKGSLSKNHLMITYSMSRCNDSTKSLSFGQKKSEERKIVCFIKDLSDIFFLVRS</sequence>